<accession>A0A7K3W174</accession>
<keyword evidence="3" id="KW-1185">Reference proteome</keyword>
<protein>
    <submittedName>
        <fullName evidence="2">Uncharacterized protein</fullName>
    </submittedName>
</protein>
<sequence length="129" mass="14213">MEWALVAAVGFVLSTVLVVLLARANTARWEGGSRTARAAIRAREEAARRVRAAALLAHRSPRAVRRQPRLPHPHLPPSVADRLAHSRGALHQPRVRVHLPRRDGRLARRLTPRRASRDRSGSDAGDSGT</sequence>
<reference evidence="2 3" key="1">
    <citation type="submission" date="2020-02" db="EMBL/GenBank/DDBJ databases">
        <title>Geodermatophilus sabuli CPCC 205279 I12A-02694.</title>
        <authorList>
            <person name="Jiang Z."/>
        </authorList>
    </citation>
    <scope>NUCLEOTIDE SEQUENCE [LARGE SCALE GENOMIC DNA]</scope>
    <source>
        <strain evidence="2 3">I12A-02694</strain>
    </source>
</reference>
<gene>
    <name evidence="2" type="ORF">GCU56_12160</name>
</gene>
<dbReference type="AlphaFoldDB" id="A0A7K3W174"/>
<organism evidence="2 3">
    <name type="scientific">Geodermatophilus sabuli</name>
    <dbReference type="NCBI Taxonomy" id="1564158"/>
    <lineage>
        <taxon>Bacteria</taxon>
        <taxon>Bacillati</taxon>
        <taxon>Actinomycetota</taxon>
        <taxon>Actinomycetes</taxon>
        <taxon>Geodermatophilales</taxon>
        <taxon>Geodermatophilaceae</taxon>
        <taxon>Geodermatophilus</taxon>
    </lineage>
</organism>
<name>A0A7K3W174_9ACTN</name>
<dbReference type="EMBL" id="JAAGWF010000011">
    <property type="protein sequence ID" value="NEK58621.1"/>
    <property type="molecule type" value="Genomic_DNA"/>
</dbReference>
<feature type="region of interest" description="Disordered" evidence="1">
    <location>
        <begin position="60"/>
        <end position="129"/>
    </location>
</feature>
<evidence type="ECO:0000256" key="1">
    <source>
        <dbReference type="SAM" id="MobiDB-lite"/>
    </source>
</evidence>
<proteinExistence type="predicted"/>
<feature type="compositionally biased region" description="Basic residues" evidence="1">
    <location>
        <begin position="60"/>
        <end position="72"/>
    </location>
</feature>
<dbReference type="RefSeq" id="WP_163482006.1">
    <property type="nucleotide sequence ID" value="NZ_JAAGWF010000011.1"/>
</dbReference>
<dbReference type="Proteomes" id="UP000470246">
    <property type="component" value="Unassembled WGS sequence"/>
</dbReference>
<evidence type="ECO:0000313" key="3">
    <source>
        <dbReference type="Proteomes" id="UP000470246"/>
    </source>
</evidence>
<comment type="caution">
    <text evidence="2">The sequence shown here is derived from an EMBL/GenBank/DDBJ whole genome shotgun (WGS) entry which is preliminary data.</text>
</comment>
<evidence type="ECO:0000313" key="2">
    <source>
        <dbReference type="EMBL" id="NEK58621.1"/>
    </source>
</evidence>